<keyword evidence="2" id="KW-1185">Reference proteome</keyword>
<dbReference type="EMBL" id="VLLF01000006">
    <property type="protein sequence ID" value="TWI86183.1"/>
    <property type="molecule type" value="Genomic_DNA"/>
</dbReference>
<evidence type="ECO:0000313" key="1">
    <source>
        <dbReference type="EMBL" id="TWI86183.1"/>
    </source>
</evidence>
<sequence>MKATSIPDVEFVWNQLPHKTAAKASVSHPDRTISLSSFSEEIANVASAHLKPVAWSGFYASTFEI</sequence>
<comment type="caution">
    <text evidence="1">The sequence shown here is derived from an EMBL/GenBank/DDBJ whole genome shotgun (WGS) entry which is preliminary data.</text>
</comment>
<protein>
    <submittedName>
        <fullName evidence="1">Uncharacterized protein</fullName>
    </submittedName>
</protein>
<proteinExistence type="predicted"/>
<evidence type="ECO:0000313" key="2">
    <source>
        <dbReference type="Proteomes" id="UP000320593"/>
    </source>
</evidence>
<dbReference type="Proteomes" id="UP000320593">
    <property type="component" value="Unassembled WGS sequence"/>
</dbReference>
<dbReference type="AlphaFoldDB" id="A0A562SYB1"/>
<reference evidence="1 2" key="1">
    <citation type="submission" date="2019-07" db="EMBL/GenBank/DDBJ databases">
        <title>Genomic Encyclopedia of Archaeal and Bacterial Type Strains, Phase II (KMG-II): from individual species to whole genera.</title>
        <authorList>
            <person name="Goeker M."/>
        </authorList>
    </citation>
    <scope>NUCLEOTIDE SEQUENCE [LARGE SCALE GENOMIC DNA]</scope>
    <source>
        <strain evidence="1 2">ATCC BAA-252</strain>
    </source>
</reference>
<dbReference type="RefSeq" id="WP_145344436.1">
    <property type="nucleotide sequence ID" value="NZ_SMLY01000074.1"/>
</dbReference>
<gene>
    <name evidence="1" type="ORF">JM93_02891</name>
</gene>
<organism evidence="1 2">
    <name type="scientific">Roseibium hamelinense</name>
    <dbReference type="NCBI Taxonomy" id="150831"/>
    <lineage>
        <taxon>Bacteria</taxon>
        <taxon>Pseudomonadati</taxon>
        <taxon>Pseudomonadota</taxon>
        <taxon>Alphaproteobacteria</taxon>
        <taxon>Hyphomicrobiales</taxon>
        <taxon>Stappiaceae</taxon>
        <taxon>Roseibium</taxon>
    </lineage>
</organism>
<accession>A0A562SYB1</accession>
<name>A0A562SYB1_9HYPH</name>